<dbReference type="HOGENOM" id="CLU_2367884_0_0_9"/>
<gene>
    <name evidence="2" type="ORF">HMPREF1092_03248</name>
</gene>
<evidence type="ECO:0000256" key="1">
    <source>
        <dbReference type="SAM" id="Phobius"/>
    </source>
</evidence>
<organism evidence="2 3">
    <name type="scientific">Clostridium thermobutyricum</name>
    <dbReference type="NCBI Taxonomy" id="29372"/>
    <lineage>
        <taxon>Bacteria</taxon>
        <taxon>Bacillati</taxon>
        <taxon>Bacillota</taxon>
        <taxon>Clostridia</taxon>
        <taxon>Eubacteriales</taxon>
        <taxon>Clostridiaceae</taxon>
        <taxon>Clostridium</taxon>
    </lineage>
</organism>
<dbReference type="PATRIC" id="fig|999411.4.peg.3163"/>
<keyword evidence="1" id="KW-1133">Transmembrane helix</keyword>
<reference evidence="2 3" key="1">
    <citation type="submission" date="2013-01" db="EMBL/GenBank/DDBJ databases">
        <title>The Genome Sequence of Clostridium colicanis 209318.</title>
        <authorList>
            <consortium name="The Broad Institute Genome Sequencing Platform"/>
            <person name="Earl A."/>
            <person name="Ward D."/>
            <person name="Feldgarden M."/>
            <person name="Gevers D."/>
            <person name="Courvalin P."/>
            <person name="Lambert T."/>
            <person name="Walker B."/>
            <person name="Young S.K."/>
            <person name="Zeng Q."/>
            <person name="Gargeya S."/>
            <person name="Fitzgerald M."/>
            <person name="Haas B."/>
            <person name="Abouelleil A."/>
            <person name="Alvarado L."/>
            <person name="Arachchi H.M."/>
            <person name="Berlin A.M."/>
            <person name="Chapman S.B."/>
            <person name="Dewar J."/>
            <person name="Goldberg J."/>
            <person name="Griggs A."/>
            <person name="Gujja S."/>
            <person name="Hansen M."/>
            <person name="Howarth C."/>
            <person name="Imamovic A."/>
            <person name="Larimer J."/>
            <person name="McCowan C."/>
            <person name="Murphy C."/>
            <person name="Neiman D."/>
            <person name="Pearson M."/>
            <person name="Priest M."/>
            <person name="Roberts A."/>
            <person name="Saif S."/>
            <person name="Shea T."/>
            <person name="Sisk P."/>
            <person name="Sykes S."/>
            <person name="Wortman J."/>
            <person name="Nusbaum C."/>
            <person name="Birren B."/>
        </authorList>
    </citation>
    <scope>NUCLEOTIDE SEQUENCE [LARGE SCALE GENOMIC DNA]</scope>
    <source>
        <strain evidence="2 3">209318</strain>
    </source>
</reference>
<dbReference type="AlphaFoldDB" id="N9XI35"/>
<dbReference type="RefSeq" id="WP_002599688.1">
    <property type="nucleotide sequence ID" value="NZ_KB850959.1"/>
</dbReference>
<protein>
    <submittedName>
        <fullName evidence="2">Uncharacterized protein</fullName>
    </submittedName>
</protein>
<proteinExistence type="predicted"/>
<keyword evidence="3" id="KW-1185">Reference proteome</keyword>
<dbReference type="Proteomes" id="UP000013097">
    <property type="component" value="Unassembled WGS sequence"/>
</dbReference>
<feature type="transmembrane region" description="Helical" evidence="1">
    <location>
        <begin position="6"/>
        <end position="27"/>
    </location>
</feature>
<accession>N9XI35</accession>
<comment type="caution">
    <text evidence="2">The sequence shown here is derived from an EMBL/GenBank/DDBJ whole genome shotgun (WGS) entry which is preliminary data.</text>
</comment>
<dbReference type="EMBL" id="AGYT01000022">
    <property type="protein sequence ID" value="ENY99362.1"/>
    <property type="molecule type" value="Genomic_DNA"/>
</dbReference>
<name>N9XI35_9CLOT</name>
<keyword evidence="1" id="KW-0812">Transmembrane</keyword>
<evidence type="ECO:0000313" key="3">
    <source>
        <dbReference type="Proteomes" id="UP000013097"/>
    </source>
</evidence>
<evidence type="ECO:0000313" key="2">
    <source>
        <dbReference type="EMBL" id="ENY99362.1"/>
    </source>
</evidence>
<keyword evidence="1" id="KW-0472">Membrane</keyword>
<sequence>MEMALIILTIVIVIGLTLSLGSIIFFMMDRDWDSMREDKLDLMERRINRDSNITNLDENINHKYKEIDAPTGYNFNDTVGHFTVTNQDEISKNKK</sequence>